<dbReference type="AlphaFoldDB" id="A0A7D7L953"/>
<dbReference type="SUPFAM" id="SSF53383">
    <property type="entry name" value="PLP-dependent transferases"/>
    <property type="match status" value="1"/>
</dbReference>
<dbReference type="Proteomes" id="UP000514713">
    <property type="component" value="Chromosome"/>
</dbReference>
<keyword evidence="6" id="KW-0808">Transferase</keyword>
<dbReference type="InterPro" id="IPR015422">
    <property type="entry name" value="PyrdxlP-dep_Trfase_small"/>
</dbReference>
<keyword evidence="7" id="KW-1185">Reference proteome</keyword>
<evidence type="ECO:0000256" key="5">
    <source>
        <dbReference type="RuleBase" id="RU004508"/>
    </source>
</evidence>
<evidence type="ECO:0000256" key="1">
    <source>
        <dbReference type="ARBA" id="ARBA00022898"/>
    </source>
</evidence>
<keyword evidence="1 4" id="KW-0663">Pyridoxal phosphate</keyword>
<dbReference type="Pfam" id="PF01041">
    <property type="entry name" value="DegT_DnrJ_EryC1"/>
    <property type="match status" value="1"/>
</dbReference>
<evidence type="ECO:0000313" key="6">
    <source>
        <dbReference type="EMBL" id="QMS86678.1"/>
    </source>
</evidence>
<comment type="similarity">
    <text evidence="2 5">Belongs to the DegT/DnrJ/EryC1 family.</text>
</comment>
<dbReference type="RefSeq" id="WP_181930096.1">
    <property type="nucleotide sequence ID" value="NZ_CP054698.1"/>
</dbReference>
<organism evidence="6 7">
    <name type="scientific">Nostoc edaphicum CCNP1411</name>
    <dbReference type="NCBI Taxonomy" id="1472755"/>
    <lineage>
        <taxon>Bacteria</taxon>
        <taxon>Bacillati</taxon>
        <taxon>Cyanobacteriota</taxon>
        <taxon>Cyanophyceae</taxon>
        <taxon>Nostocales</taxon>
        <taxon>Nostocaceae</taxon>
        <taxon>Nostoc</taxon>
    </lineage>
</organism>
<dbReference type="InterPro" id="IPR000653">
    <property type="entry name" value="DegT/StrS_aminotransferase"/>
</dbReference>
<feature type="active site" description="Proton acceptor" evidence="3">
    <location>
        <position position="186"/>
    </location>
</feature>
<evidence type="ECO:0000256" key="2">
    <source>
        <dbReference type="ARBA" id="ARBA00037999"/>
    </source>
</evidence>
<dbReference type="FunFam" id="3.40.640.10:FF:000089">
    <property type="entry name" value="Aminotransferase, DegT/DnrJ/EryC1/StrS family"/>
    <property type="match status" value="1"/>
</dbReference>
<dbReference type="Gene3D" id="3.40.640.10">
    <property type="entry name" value="Type I PLP-dependent aspartate aminotransferase-like (Major domain)"/>
    <property type="match status" value="1"/>
</dbReference>
<feature type="modified residue" description="N6-(pyridoxal phosphate)lysine" evidence="4">
    <location>
        <position position="186"/>
    </location>
</feature>
<dbReference type="PANTHER" id="PTHR30244">
    <property type="entry name" value="TRANSAMINASE"/>
    <property type="match status" value="1"/>
</dbReference>
<dbReference type="Gene3D" id="3.90.1150.10">
    <property type="entry name" value="Aspartate Aminotransferase, domain 1"/>
    <property type="match status" value="1"/>
</dbReference>
<dbReference type="InterPro" id="IPR015424">
    <property type="entry name" value="PyrdxlP-dep_Trfase"/>
</dbReference>
<dbReference type="CDD" id="cd00616">
    <property type="entry name" value="AHBA_syn"/>
    <property type="match status" value="1"/>
</dbReference>
<name>A0A7D7L953_9NOSO</name>
<gene>
    <name evidence="6" type="ORF">HUN01_03495</name>
</gene>
<evidence type="ECO:0000313" key="7">
    <source>
        <dbReference type="Proteomes" id="UP000514713"/>
    </source>
</evidence>
<dbReference type="PIRSF" id="PIRSF000390">
    <property type="entry name" value="PLP_StrS"/>
    <property type="match status" value="1"/>
</dbReference>
<protein>
    <submittedName>
        <fullName evidence="6">DegT/DnrJ/EryC1/StrS family aminotransferase</fullName>
    </submittedName>
</protein>
<dbReference type="KEGG" id="ned:HUN01_03495"/>
<dbReference type="GO" id="GO:0030170">
    <property type="term" value="F:pyridoxal phosphate binding"/>
    <property type="evidence" value="ECO:0007669"/>
    <property type="project" value="UniProtKB-ARBA"/>
</dbReference>
<keyword evidence="6" id="KW-0032">Aminotransferase</keyword>
<proteinExistence type="inferred from homology"/>
<evidence type="ECO:0000256" key="3">
    <source>
        <dbReference type="PIRSR" id="PIRSR000390-1"/>
    </source>
</evidence>
<dbReference type="InterPro" id="IPR015421">
    <property type="entry name" value="PyrdxlP-dep_Trfase_major"/>
</dbReference>
<dbReference type="PANTHER" id="PTHR30244:SF36">
    <property type="entry name" value="3-OXO-GLUCOSE-6-PHOSPHATE:GLUTAMATE AMINOTRANSFERASE"/>
    <property type="match status" value="1"/>
</dbReference>
<sequence>MKVPFLDLKAPYLELKEELDAAYQRVMESGWYILGQEVEAFEEEFAVYCETKYCVGVGNGLESLHLILRAMEIGAGDEVIVPANTYIATWLAVSYAGAIPVAVEPDINTYNIDCKKIEAAITSRTKAIIAVHLYGQPADMDFINEIASRHNLKVIEDAAQAHGARYKNRRVGSLGDAAGFSFYPGKNLGAFGDGGAVTTSDANLADKIRLLRNYGSRVKYENEVKGFNSRLDELQAAFLRVKLTKLDEWNERRKQIAIYYLQSLQEVVDLKLPYVSEWAEPVWHLFVITHPQRDNLKNHLDTSGIGSLIHYPIPPHLSKAYIDNEWTRGVLTITENISTRIISLPMGSHISNKLLDRVIEVLQKWASSSK</sequence>
<dbReference type="EMBL" id="CP054698">
    <property type="protein sequence ID" value="QMS86678.1"/>
    <property type="molecule type" value="Genomic_DNA"/>
</dbReference>
<dbReference type="GO" id="GO:0000271">
    <property type="term" value="P:polysaccharide biosynthetic process"/>
    <property type="evidence" value="ECO:0007669"/>
    <property type="project" value="TreeGrafter"/>
</dbReference>
<reference evidence="7" key="1">
    <citation type="submission" date="2020-06" db="EMBL/GenBank/DDBJ databases">
        <title>Nostoc edaphicum CCNP1411 genome.</title>
        <authorList>
            <person name="Fidor A."/>
            <person name="Grabski M."/>
            <person name="Gawor J."/>
            <person name="Gromadka R."/>
            <person name="Wegrzyn G."/>
            <person name="Mazur-Marzec H."/>
        </authorList>
    </citation>
    <scope>NUCLEOTIDE SEQUENCE [LARGE SCALE GENOMIC DNA]</scope>
    <source>
        <strain evidence="7">CCNP1411</strain>
    </source>
</reference>
<accession>A0A7D7L953</accession>
<evidence type="ECO:0000256" key="4">
    <source>
        <dbReference type="PIRSR" id="PIRSR000390-2"/>
    </source>
</evidence>
<dbReference type="GO" id="GO:0008483">
    <property type="term" value="F:transaminase activity"/>
    <property type="evidence" value="ECO:0007669"/>
    <property type="project" value="UniProtKB-KW"/>
</dbReference>